<protein>
    <submittedName>
        <fullName evidence="2">Saccharopine dehydrogenase NADP-binding domain-containing protein</fullName>
    </submittedName>
</protein>
<evidence type="ECO:0000313" key="2">
    <source>
        <dbReference type="EMBL" id="MFB9443268.1"/>
    </source>
</evidence>
<evidence type="ECO:0000259" key="1">
    <source>
        <dbReference type="Pfam" id="PF03435"/>
    </source>
</evidence>
<dbReference type="SUPFAM" id="SSF51735">
    <property type="entry name" value="NAD(P)-binding Rossmann-fold domains"/>
    <property type="match status" value="1"/>
</dbReference>
<sequence>MTSPSGPAVAVYGAYGHTAQFLVAALHRRGIALVLSGRDAARLHALAARHPGAKVRPAALDVPAELDRALDGATIVVNCAGPFGDTPPALVDAALRAGAHYLDVAGETLVVWRMFERPEPPADLLAVPAVGFFGGLGDLLATAAYGSGPPADAVSVAVALDGWVPTRGSRLAGKLRAGRRVVFSNGRLHLRTGAAAPTAHWTFPPPFGPREAETEFPTADVVTIARHLLTREIRTYLHTAPTAAEPHREQRFVVEVTIHRGGGEHRVSASGRDIYAFSAAMAAEAAVRVVHGDVRATGLVTAGQAFPAADFLGSLPLDHLDLS</sequence>
<dbReference type="PANTHER" id="PTHR43781">
    <property type="entry name" value="SACCHAROPINE DEHYDROGENASE"/>
    <property type="match status" value="1"/>
</dbReference>
<proteinExistence type="predicted"/>
<gene>
    <name evidence="2" type="ORF">ACFFTR_09250</name>
</gene>
<name>A0ABV5M3F7_9ACTN</name>
<dbReference type="EMBL" id="JBHMCA010000020">
    <property type="protein sequence ID" value="MFB9443268.1"/>
    <property type="molecule type" value="Genomic_DNA"/>
</dbReference>
<keyword evidence="3" id="KW-1185">Reference proteome</keyword>
<accession>A0ABV5M3F7</accession>
<evidence type="ECO:0000313" key="3">
    <source>
        <dbReference type="Proteomes" id="UP001589608"/>
    </source>
</evidence>
<organism evidence="2 3">
    <name type="scientific">Dactylosporangium vinaceum</name>
    <dbReference type="NCBI Taxonomy" id="53362"/>
    <lineage>
        <taxon>Bacteria</taxon>
        <taxon>Bacillati</taxon>
        <taxon>Actinomycetota</taxon>
        <taxon>Actinomycetes</taxon>
        <taxon>Micromonosporales</taxon>
        <taxon>Micromonosporaceae</taxon>
        <taxon>Dactylosporangium</taxon>
    </lineage>
</organism>
<dbReference type="Gene3D" id="3.40.50.720">
    <property type="entry name" value="NAD(P)-binding Rossmann-like Domain"/>
    <property type="match status" value="1"/>
</dbReference>
<dbReference type="InterPro" id="IPR005097">
    <property type="entry name" value="Sacchrp_dh_NADP-bd"/>
</dbReference>
<dbReference type="Proteomes" id="UP001589608">
    <property type="component" value="Unassembled WGS sequence"/>
</dbReference>
<dbReference type="Pfam" id="PF03435">
    <property type="entry name" value="Sacchrp_dh_NADP"/>
    <property type="match status" value="1"/>
</dbReference>
<feature type="domain" description="Saccharopine dehydrogenase NADP binding" evidence="1">
    <location>
        <begin position="9"/>
        <end position="106"/>
    </location>
</feature>
<comment type="caution">
    <text evidence="2">The sequence shown here is derived from an EMBL/GenBank/DDBJ whole genome shotgun (WGS) entry which is preliminary data.</text>
</comment>
<dbReference type="InterPro" id="IPR036291">
    <property type="entry name" value="NAD(P)-bd_dom_sf"/>
</dbReference>
<dbReference type="PANTHER" id="PTHR43781:SF1">
    <property type="entry name" value="SACCHAROPINE DEHYDROGENASE"/>
    <property type="match status" value="1"/>
</dbReference>
<reference evidence="2 3" key="1">
    <citation type="submission" date="2024-09" db="EMBL/GenBank/DDBJ databases">
        <authorList>
            <person name="Sun Q."/>
            <person name="Mori K."/>
        </authorList>
    </citation>
    <scope>NUCLEOTIDE SEQUENCE [LARGE SCALE GENOMIC DNA]</scope>
    <source>
        <strain evidence="2 3">JCM 3307</strain>
    </source>
</reference>
<dbReference type="RefSeq" id="WP_223103619.1">
    <property type="nucleotide sequence ID" value="NZ_CP061913.1"/>
</dbReference>